<feature type="binding site" evidence="9 12">
    <location>
        <position position="134"/>
    </location>
    <ligand>
        <name>FMN</name>
        <dbReference type="ChEBI" id="CHEBI:58210"/>
    </ligand>
</feature>
<dbReference type="NCBIfam" id="NF008774">
    <property type="entry name" value="PRK11815.1"/>
    <property type="match status" value="1"/>
</dbReference>
<dbReference type="GO" id="GO:0010181">
    <property type="term" value="F:FMN binding"/>
    <property type="evidence" value="ECO:0007669"/>
    <property type="project" value="UniProtKB-UniRule"/>
</dbReference>
<dbReference type="OrthoDB" id="9783413at2"/>
<organism evidence="14 15">
    <name type="scientific">Legionella clemsonensis</name>
    <dbReference type="NCBI Taxonomy" id="1867846"/>
    <lineage>
        <taxon>Bacteria</taxon>
        <taxon>Pseudomonadati</taxon>
        <taxon>Pseudomonadota</taxon>
        <taxon>Gammaproteobacteria</taxon>
        <taxon>Legionellales</taxon>
        <taxon>Legionellaceae</taxon>
        <taxon>Legionella</taxon>
    </lineage>
</organism>
<sequence length="324" mass="36160">MSVALISPLSIAPMIDWTYTHFRVFMRLIAPRALLYTDMQTTGAILNNPVRALSFNAIEHPLALQLGGADKEKLVECAKLAQDAGFDEINLNLGCPSDKVQAGRFGACLMNEPEQVAACISAMKSAVSIPVTAKTRIGIDHQDSYDFFAGFVHKLVNAGCDKLIVHARKAWLSGLNPKQNRTIPPVNYEFVYRIKKELPTLPIIINGNIATIHDINQHMGFVNGVMLGRLACQNPYALAAVHQYYYPETPIRTRYEILQDYTHYIRLAFSQGVALSVLLKPLFNFAHGLAGAKRWKEQLMNIQQNKQVARLQHVIAVFAEMEQA</sequence>
<comment type="caution">
    <text evidence="9">Lacks conserved residue(s) required for the propagation of feature annotation.</text>
</comment>
<dbReference type="InterPro" id="IPR018517">
    <property type="entry name" value="tRNA_hU_synthase_CS"/>
</dbReference>
<dbReference type="Pfam" id="PF01207">
    <property type="entry name" value="Dus"/>
    <property type="match status" value="1"/>
</dbReference>
<comment type="similarity">
    <text evidence="9">Belongs to the Dus family. DusA subfamily.</text>
</comment>
<dbReference type="GO" id="GO:0000049">
    <property type="term" value="F:tRNA binding"/>
    <property type="evidence" value="ECO:0007669"/>
    <property type="project" value="UniProtKB-UniRule"/>
</dbReference>
<evidence type="ECO:0000313" key="15">
    <source>
        <dbReference type="Proteomes" id="UP000201728"/>
    </source>
</evidence>
<evidence type="ECO:0000256" key="2">
    <source>
        <dbReference type="ARBA" id="ARBA00022555"/>
    </source>
</evidence>
<evidence type="ECO:0000256" key="12">
    <source>
        <dbReference type="PIRSR" id="PIRSR006621-2"/>
    </source>
</evidence>
<feature type="site" description="Interacts with tRNA" evidence="9">
    <location>
        <position position="181"/>
    </location>
</feature>
<dbReference type="Proteomes" id="UP000201728">
    <property type="component" value="Chromosome"/>
</dbReference>
<evidence type="ECO:0000256" key="4">
    <source>
        <dbReference type="ARBA" id="ARBA00022643"/>
    </source>
</evidence>
<keyword evidence="6 9" id="KW-0521">NADP</keyword>
<feature type="binding site" evidence="9 12">
    <location>
        <position position="65"/>
    </location>
    <ligand>
        <name>FMN</name>
        <dbReference type="ChEBI" id="CHEBI:58210"/>
    </ligand>
</feature>
<dbReference type="GO" id="GO:0102264">
    <property type="term" value="F:tRNA-dihydrouridine20 synthase activity"/>
    <property type="evidence" value="ECO:0007669"/>
    <property type="project" value="UniProtKB-EC"/>
</dbReference>
<dbReference type="InterPro" id="IPR013785">
    <property type="entry name" value="Aldolase_TIM"/>
</dbReference>
<feature type="site" description="Interacts with tRNA" evidence="9">
    <location>
        <position position="92"/>
    </location>
</feature>
<keyword evidence="15" id="KW-1185">Reference proteome</keyword>
<accession>A0A222P253</accession>
<dbReference type="HAMAP" id="MF_02041">
    <property type="entry name" value="DusA_subfam"/>
    <property type="match status" value="1"/>
</dbReference>
<feature type="binding site" evidence="9 12">
    <location>
        <begin position="228"/>
        <end position="229"/>
    </location>
    <ligand>
        <name>FMN</name>
        <dbReference type="ChEBI" id="CHEBI:58210"/>
    </ligand>
</feature>
<dbReference type="GO" id="GO:0050660">
    <property type="term" value="F:flavin adenine dinucleotide binding"/>
    <property type="evidence" value="ECO:0007669"/>
    <property type="project" value="InterPro"/>
</dbReference>
<dbReference type="AlphaFoldDB" id="A0A222P253"/>
<comment type="cofactor">
    <cofactor evidence="1 9 10 12">
        <name>FMN</name>
        <dbReference type="ChEBI" id="CHEBI:58210"/>
    </cofactor>
</comment>
<evidence type="ECO:0000256" key="11">
    <source>
        <dbReference type="PIRSR" id="PIRSR006621-1"/>
    </source>
</evidence>
<keyword evidence="3 9" id="KW-0285">Flavoprotein</keyword>
<keyword evidence="12" id="KW-0547">Nucleotide-binding</keyword>
<dbReference type="PROSITE" id="PS01136">
    <property type="entry name" value="UPF0034"/>
    <property type="match status" value="1"/>
</dbReference>
<dbReference type="GO" id="GO:0102266">
    <property type="term" value="F:tRNA-dihydrouridine20a synthase activity"/>
    <property type="evidence" value="ECO:0007669"/>
    <property type="project" value="RHEA"/>
</dbReference>
<keyword evidence="2 9" id="KW-0820">tRNA-binding</keyword>
<dbReference type="SUPFAM" id="SSF51395">
    <property type="entry name" value="FMN-linked oxidoreductases"/>
    <property type="match status" value="1"/>
</dbReference>
<comment type="similarity">
    <text evidence="10">Belongs to the dus family.</text>
</comment>
<comment type="catalytic activity">
    <reaction evidence="9">
        <text>5,6-dihydrouridine(20) in tRNA + NAD(+) = uridine(20) in tRNA + NADH + H(+)</text>
        <dbReference type="Rhea" id="RHEA:53340"/>
        <dbReference type="Rhea" id="RHEA-COMP:13533"/>
        <dbReference type="Rhea" id="RHEA-COMP:13534"/>
        <dbReference type="ChEBI" id="CHEBI:15378"/>
        <dbReference type="ChEBI" id="CHEBI:57540"/>
        <dbReference type="ChEBI" id="CHEBI:57945"/>
        <dbReference type="ChEBI" id="CHEBI:65315"/>
        <dbReference type="ChEBI" id="CHEBI:74443"/>
        <dbReference type="EC" id="1.3.1.91"/>
    </reaction>
</comment>
<name>A0A222P253_9GAMM</name>
<evidence type="ECO:0000256" key="9">
    <source>
        <dbReference type="HAMAP-Rule" id="MF_02041"/>
    </source>
</evidence>
<feature type="binding site" evidence="9 12">
    <location>
        <position position="166"/>
    </location>
    <ligand>
        <name>FMN</name>
        <dbReference type="ChEBI" id="CHEBI:58210"/>
    </ligand>
</feature>
<evidence type="ECO:0000256" key="5">
    <source>
        <dbReference type="ARBA" id="ARBA00022694"/>
    </source>
</evidence>
<evidence type="ECO:0000256" key="7">
    <source>
        <dbReference type="ARBA" id="ARBA00022884"/>
    </source>
</evidence>
<dbReference type="EC" id="1.3.1.91" evidence="9"/>
<keyword evidence="8 9" id="KW-0560">Oxidoreductase</keyword>
<protein>
    <recommendedName>
        <fullName evidence="9">tRNA-dihydrouridine(20/20a) synthase</fullName>
        <ecNumber evidence="9">1.3.1.91</ecNumber>
    </recommendedName>
    <alternativeName>
        <fullName evidence="9">U20-specific dihydrouridine synthase</fullName>
        <shortName evidence="9">U20-specific Dus</shortName>
    </alternativeName>
    <alternativeName>
        <fullName evidence="9">tRNA-dihydrouridine synthase A</fullName>
    </alternativeName>
</protein>
<feature type="domain" description="DUS-like FMN-binding" evidence="13">
    <location>
        <begin position="11"/>
        <end position="310"/>
    </location>
</feature>
<dbReference type="PIRSF" id="PIRSF006621">
    <property type="entry name" value="Dus"/>
    <property type="match status" value="1"/>
</dbReference>
<feature type="active site" description="Proton donor" evidence="9 11">
    <location>
        <position position="95"/>
    </location>
</feature>
<gene>
    <name evidence="14" type="primary">dus</name>
    <name evidence="9" type="synonym">dusA</name>
    <name evidence="14" type="ORF">clem_06730</name>
</gene>
<comment type="catalytic activity">
    <reaction evidence="9">
        <text>5,6-dihydrouridine(20a) in tRNA + NAD(+) = uridine(20a) in tRNA + NADH + H(+)</text>
        <dbReference type="Rhea" id="RHEA:53348"/>
        <dbReference type="Rhea" id="RHEA-COMP:13535"/>
        <dbReference type="Rhea" id="RHEA-COMP:13536"/>
        <dbReference type="ChEBI" id="CHEBI:15378"/>
        <dbReference type="ChEBI" id="CHEBI:57540"/>
        <dbReference type="ChEBI" id="CHEBI:57945"/>
        <dbReference type="ChEBI" id="CHEBI:65315"/>
        <dbReference type="ChEBI" id="CHEBI:74443"/>
    </reaction>
</comment>
<dbReference type="KEGG" id="lcd:clem_06730"/>
<dbReference type="CDD" id="cd02801">
    <property type="entry name" value="DUS_like_FMN"/>
    <property type="match status" value="1"/>
</dbReference>
<comment type="catalytic activity">
    <reaction evidence="9">
        <text>5,6-dihydrouridine(20a) in tRNA + NADP(+) = uridine(20a) in tRNA + NADPH + H(+)</text>
        <dbReference type="Rhea" id="RHEA:53344"/>
        <dbReference type="Rhea" id="RHEA-COMP:13535"/>
        <dbReference type="Rhea" id="RHEA-COMP:13536"/>
        <dbReference type="ChEBI" id="CHEBI:15378"/>
        <dbReference type="ChEBI" id="CHEBI:57783"/>
        <dbReference type="ChEBI" id="CHEBI:58349"/>
        <dbReference type="ChEBI" id="CHEBI:65315"/>
        <dbReference type="ChEBI" id="CHEBI:74443"/>
    </reaction>
</comment>
<dbReference type="PANTHER" id="PTHR42907">
    <property type="entry name" value="FMN-LINKED OXIDOREDUCTASES SUPERFAMILY PROTEIN"/>
    <property type="match status" value="1"/>
</dbReference>
<dbReference type="InterPro" id="IPR004653">
    <property type="entry name" value="DusA"/>
</dbReference>
<dbReference type="Gene3D" id="1.20.120.1460">
    <property type="match status" value="1"/>
</dbReference>
<dbReference type="Gene3D" id="3.20.20.70">
    <property type="entry name" value="Aldolase class I"/>
    <property type="match status" value="1"/>
</dbReference>
<evidence type="ECO:0000256" key="8">
    <source>
        <dbReference type="ARBA" id="ARBA00023002"/>
    </source>
</evidence>
<proteinExistence type="inferred from homology"/>
<evidence type="ECO:0000256" key="6">
    <source>
        <dbReference type="ARBA" id="ARBA00022857"/>
    </source>
</evidence>
<evidence type="ECO:0000313" key="14">
    <source>
        <dbReference type="EMBL" id="ASQ45901.1"/>
    </source>
</evidence>
<comment type="function">
    <text evidence="9">Catalyzes the synthesis of 5,6-dihydrouridine (D), a modified base found in the D-loop of most tRNAs, via the reduction of the C5-C6 double bond in target uridines. Specifically modifies U20 and U20a in tRNAs.</text>
</comment>
<evidence type="ECO:0000259" key="13">
    <source>
        <dbReference type="Pfam" id="PF01207"/>
    </source>
</evidence>
<evidence type="ECO:0000256" key="3">
    <source>
        <dbReference type="ARBA" id="ARBA00022630"/>
    </source>
</evidence>
<comment type="catalytic activity">
    <reaction evidence="9">
        <text>5,6-dihydrouridine(20) in tRNA + NADP(+) = uridine(20) in tRNA + NADPH + H(+)</text>
        <dbReference type="Rhea" id="RHEA:53336"/>
        <dbReference type="Rhea" id="RHEA-COMP:13533"/>
        <dbReference type="Rhea" id="RHEA-COMP:13534"/>
        <dbReference type="ChEBI" id="CHEBI:15378"/>
        <dbReference type="ChEBI" id="CHEBI:57783"/>
        <dbReference type="ChEBI" id="CHEBI:58349"/>
        <dbReference type="ChEBI" id="CHEBI:65315"/>
        <dbReference type="ChEBI" id="CHEBI:74443"/>
        <dbReference type="EC" id="1.3.1.91"/>
    </reaction>
</comment>
<feature type="site" description="Interacts with tRNA; defines subfamily-specific binding signature" evidence="9">
    <location>
        <position position="178"/>
    </location>
</feature>
<reference evidence="15" key="1">
    <citation type="submission" date="2016-07" db="EMBL/GenBank/DDBJ databases">
        <authorList>
            <person name="Florea S."/>
            <person name="Webb J.S."/>
            <person name="Jaromczyk J."/>
            <person name="Schardl C.L."/>
        </authorList>
    </citation>
    <scope>NUCLEOTIDE SEQUENCE [LARGE SCALE GENOMIC DNA]</scope>
    <source>
        <strain evidence="15">CDC-D5610</strain>
    </source>
</reference>
<keyword evidence="4 9" id="KW-0288">FMN</keyword>
<evidence type="ECO:0000256" key="10">
    <source>
        <dbReference type="PIRNR" id="PIRNR006621"/>
    </source>
</evidence>
<keyword evidence="7 9" id="KW-0694">RNA-binding</keyword>
<keyword evidence="5 9" id="KW-0819">tRNA processing</keyword>
<dbReference type="PANTHER" id="PTHR42907:SF1">
    <property type="entry name" value="FMN-LINKED OXIDOREDUCTASES SUPERFAMILY PROTEIN"/>
    <property type="match status" value="1"/>
</dbReference>
<dbReference type="InterPro" id="IPR035587">
    <property type="entry name" value="DUS-like_FMN-bd"/>
</dbReference>
<dbReference type="EMBL" id="CP016397">
    <property type="protein sequence ID" value="ASQ45901.1"/>
    <property type="molecule type" value="Genomic_DNA"/>
</dbReference>
<dbReference type="InterPro" id="IPR001269">
    <property type="entry name" value="DUS_fam"/>
</dbReference>
<evidence type="ECO:0000256" key="1">
    <source>
        <dbReference type="ARBA" id="ARBA00001917"/>
    </source>
</evidence>